<reference evidence="8 9" key="1">
    <citation type="journal article" date="2018" name="Int. J. Syst. Evol. Microbiol.">
        <title>Uliginosibacterium sediminicola sp. nov., isolated from freshwater sediment.</title>
        <authorList>
            <person name="Hwang W.M."/>
            <person name="Kim S.M."/>
            <person name="Kang K."/>
            <person name="Ahn T.Y."/>
        </authorList>
    </citation>
    <scope>NUCLEOTIDE SEQUENCE [LARGE SCALE GENOMIC DNA]</scope>
    <source>
        <strain evidence="8 9">M1-21</strain>
    </source>
</reference>
<evidence type="ECO:0000256" key="5">
    <source>
        <dbReference type="ARBA" id="ARBA00022989"/>
    </source>
</evidence>
<gene>
    <name evidence="8" type="ORF">ABDB84_16755</name>
</gene>
<sequence length="205" mass="22327">MRPPRAAELGLIACHCCDLVCEYHPGCEGRPCPRCGSRLQRRRPDAQARAWALLIAGVLLYIPANLLPIVSSSLLGKDDNSTILSSILDFWNGGSWGIALLVFGASVVVPCVKFLALAFLLLSSRRGSTWAGVQRTHLYRLLELFGYWSMLDVMVVAMLAAAVNFPALGEIEPAPGVLFFGAMVIVTMLSTMSFDPRSIWDGDQT</sequence>
<proteinExistence type="predicted"/>
<dbReference type="PANTHER" id="PTHR30462:SF3">
    <property type="entry name" value="INTERMEMBRANE TRANSPORT PROTEIN PQIA"/>
    <property type="match status" value="1"/>
</dbReference>
<feature type="transmembrane region" description="Helical" evidence="7">
    <location>
        <begin position="177"/>
        <end position="194"/>
    </location>
</feature>
<keyword evidence="9" id="KW-1185">Reference proteome</keyword>
<evidence type="ECO:0000256" key="4">
    <source>
        <dbReference type="ARBA" id="ARBA00022692"/>
    </source>
</evidence>
<organism evidence="8 9">
    <name type="scientific">Uliginosibacterium sediminicola</name>
    <dbReference type="NCBI Taxonomy" id="2024550"/>
    <lineage>
        <taxon>Bacteria</taxon>
        <taxon>Pseudomonadati</taxon>
        <taxon>Pseudomonadota</taxon>
        <taxon>Betaproteobacteria</taxon>
        <taxon>Rhodocyclales</taxon>
        <taxon>Zoogloeaceae</taxon>
        <taxon>Uliginosibacterium</taxon>
    </lineage>
</organism>
<dbReference type="PANTHER" id="PTHR30462">
    <property type="entry name" value="INTERMEMBRANE TRANSPORT PROTEIN PQIB-RELATED"/>
    <property type="match status" value="1"/>
</dbReference>
<keyword evidence="4 7" id="KW-0812">Transmembrane</keyword>
<name>A0ABU9Z2V9_9RHOO</name>
<dbReference type="InterPro" id="IPR051800">
    <property type="entry name" value="PqiA-PqiB_transport"/>
</dbReference>
<evidence type="ECO:0000256" key="6">
    <source>
        <dbReference type="ARBA" id="ARBA00023136"/>
    </source>
</evidence>
<comment type="caution">
    <text evidence="8">The sequence shown here is derived from an EMBL/GenBank/DDBJ whole genome shotgun (WGS) entry which is preliminary data.</text>
</comment>
<keyword evidence="3" id="KW-0997">Cell inner membrane</keyword>
<dbReference type="EMBL" id="JBDIVE010000010">
    <property type="protein sequence ID" value="MEN3070136.1"/>
    <property type="molecule type" value="Genomic_DNA"/>
</dbReference>
<evidence type="ECO:0000313" key="9">
    <source>
        <dbReference type="Proteomes" id="UP001410394"/>
    </source>
</evidence>
<keyword evidence="2" id="KW-1003">Cell membrane</keyword>
<accession>A0ABU9Z2V9</accession>
<feature type="transmembrane region" description="Helical" evidence="7">
    <location>
        <begin position="144"/>
        <end position="165"/>
    </location>
</feature>
<dbReference type="RefSeq" id="WP_345920911.1">
    <property type="nucleotide sequence ID" value="NZ_JBDIVE010000010.1"/>
</dbReference>
<dbReference type="InterPro" id="IPR007498">
    <property type="entry name" value="PqiA-like"/>
</dbReference>
<dbReference type="Pfam" id="PF04403">
    <property type="entry name" value="PqiA"/>
    <property type="match status" value="1"/>
</dbReference>
<dbReference type="Proteomes" id="UP001410394">
    <property type="component" value="Unassembled WGS sequence"/>
</dbReference>
<keyword evidence="6 7" id="KW-0472">Membrane</keyword>
<evidence type="ECO:0000256" key="7">
    <source>
        <dbReference type="SAM" id="Phobius"/>
    </source>
</evidence>
<evidence type="ECO:0000256" key="3">
    <source>
        <dbReference type="ARBA" id="ARBA00022519"/>
    </source>
</evidence>
<comment type="subcellular location">
    <subcellularLocation>
        <location evidence="1">Cell inner membrane</location>
    </subcellularLocation>
</comment>
<feature type="transmembrane region" description="Helical" evidence="7">
    <location>
        <begin position="96"/>
        <end position="123"/>
    </location>
</feature>
<protein>
    <submittedName>
        <fullName evidence="8">Paraquat-inducible protein A</fullName>
    </submittedName>
</protein>
<keyword evidence="5 7" id="KW-1133">Transmembrane helix</keyword>
<evidence type="ECO:0000256" key="2">
    <source>
        <dbReference type="ARBA" id="ARBA00022475"/>
    </source>
</evidence>
<evidence type="ECO:0000256" key="1">
    <source>
        <dbReference type="ARBA" id="ARBA00004533"/>
    </source>
</evidence>
<evidence type="ECO:0000313" key="8">
    <source>
        <dbReference type="EMBL" id="MEN3070136.1"/>
    </source>
</evidence>
<feature type="transmembrane region" description="Helical" evidence="7">
    <location>
        <begin position="50"/>
        <end position="76"/>
    </location>
</feature>